<evidence type="ECO:0000256" key="1">
    <source>
        <dbReference type="SAM" id="Phobius"/>
    </source>
</evidence>
<keyword evidence="2" id="KW-0614">Plasmid</keyword>
<feature type="transmembrane region" description="Helical" evidence="1">
    <location>
        <begin position="20"/>
        <end position="43"/>
    </location>
</feature>
<keyword evidence="1" id="KW-0812">Transmembrane</keyword>
<gene>
    <name evidence="2" type="ORF">YBT1518_32727</name>
</gene>
<protein>
    <submittedName>
        <fullName evidence="2">Uncharacterized protein</fullName>
    </submittedName>
</protein>
<geneLocation type="plasmid" evidence="2 3">
    <name>pBMB0232</name>
</geneLocation>
<reference evidence="2 3" key="1">
    <citation type="submission" date="2013-05" db="EMBL/GenBank/DDBJ databases">
        <title>Complete genome sequence of Bacillus thuringiensis YBT-1518, a typical strain with high toxicity to nematode.</title>
        <authorList>
            <person name="Wang P."/>
            <person name="Zhang C."/>
            <person name="Guo M."/>
            <person name="Guo S."/>
            <person name="Zhu Y."/>
            <person name="Zheng J."/>
            <person name="Zhu L."/>
            <person name="Ruan L."/>
            <person name="Peng D."/>
            <person name="Sun M."/>
        </authorList>
    </citation>
    <scope>NUCLEOTIDE SEQUENCE [LARGE SCALE GENOMIC DNA]</scope>
    <source>
        <strain evidence="2 3">YBT-1518</strain>
        <plasmid evidence="2 3">pBMB0232</plasmid>
    </source>
</reference>
<organism evidence="2 3">
    <name type="scientific">Bacillus thuringiensis YBT-1518</name>
    <dbReference type="NCBI Taxonomy" id="529122"/>
    <lineage>
        <taxon>Bacteria</taxon>
        <taxon>Bacillati</taxon>
        <taxon>Bacillota</taxon>
        <taxon>Bacilli</taxon>
        <taxon>Bacillales</taxon>
        <taxon>Bacillaceae</taxon>
        <taxon>Bacillus</taxon>
        <taxon>Bacillus cereus group</taxon>
    </lineage>
</organism>
<keyword evidence="1" id="KW-0472">Membrane</keyword>
<proteinExistence type="predicted"/>
<sequence length="63" mass="7417">MLYDVRNITVAGKQVSGSLLGTINAITGKFFWKIIVVLLCYYLNWRYIDFLTRIYLDYCIENT</sequence>
<dbReference type="Proteomes" id="UP000018566">
    <property type="component" value="Plasmid pBMB0232"/>
</dbReference>
<evidence type="ECO:0000313" key="3">
    <source>
        <dbReference type="Proteomes" id="UP000018566"/>
    </source>
</evidence>
<evidence type="ECO:0000313" key="2">
    <source>
        <dbReference type="EMBL" id="AHA75575.1"/>
    </source>
</evidence>
<keyword evidence="1" id="KW-1133">Transmembrane helix</keyword>
<accession>A0A9W3PJJ4</accession>
<dbReference type="EMBL" id="CP005939">
    <property type="protein sequence ID" value="AHA75575.1"/>
    <property type="molecule type" value="Genomic_DNA"/>
</dbReference>
<name>A0A9W3PJJ4_BACTU</name>
<dbReference type="AlphaFoldDB" id="A0A9W3PJJ4"/>
<dbReference type="KEGG" id="bthu:YBT1518_32727"/>